<gene>
    <name evidence="2" type="ORF">N801_04385</name>
</gene>
<evidence type="ECO:0000313" key="2">
    <source>
        <dbReference type="EMBL" id="KGN41770.1"/>
    </source>
</evidence>
<organism evidence="2 3">
    <name type="scientific">Knoellia aerolata DSM 18566</name>
    <dbReference type="NCBI Taxonomy" id="1385519"/>
    <lineage>
        <taxon>Bacteria</taxon>
        <taxon>Bacillati</taxon>
        <taxon>Actinomycetota</taxon>
        <taxon>Actinomycetes</taxon>
        <taxon>Micrococcales</taxon>
        <taxon>Intrasporangiaceae</taxon>
        <taxon>Knoellia</taxon>
    </lineage>
</organism>
<dbReference type="RefSeq" id="WP_035935240.1">
    <property type="nucleotide sequence ID" value="NZ_AVPL01000012.1"/>
</dbReference>
<reference evidence="2 3" key="1">
    <citation type="submission" date="2013-08" db="EMBL/GenBank/DDBJ databases">
        <title>The genome sequence of Knoellia aerolata.</title>
        <authorList>
            <person name="Zhu W."/>
            <person name="Wang G."/>
        </authorList>
    </citation>
    <scope>NUCLEOTIDE SEQUENCE [LARGE SCALE GENOMIC DNA]</scope>
    <source>
        <strain evidence="2 3">DSM 18566</strain>
    </source>
</reference>
<feature type="chain" id="PRO_5001971608" description="Subtilisin inhibitor domain-containing protein" evidence="1">
    <location>
        <begin position="26"/>
        <end position="130"/>
    </location>
</feature>
<keyword evidence="1" id="KW-0732">Signal</keyword>
<dbReference type="AlphaFoldDB" id="A0A0A0JWF3"/>
<comment type="caution">
    <text evidence="2">The sequence shown here is derived from an EMBL/GenBank/DDBJ whole genome shotgun (WGS) entry which is preliminary data.</text>
</comment>
<dbReference type="STRING" id="1385519.N801_04385"/>
<dbReference type="EMBL" id="AVPL01000012">
    <property type="protein sequence ID" value="KGN41770.1"/>
    <property type="molecule type" value="Genomic_DNA"/>
</dbReference>
<proteinExistence type="predicted"/>
<feature type="signal peptide" evidence="1">
    <location>
        <begin position="1"/>
        <end position="25"/>
    </location>
</feature>
<evidence type="ECO:0008006" key="4">
    <source>
        <dbReference type="Google" id="ProtNLM"/>
    </source>
</evidence>
<protein>
    <recommendedName>
        <fullName evidence="4">Subtilisin inhibitor domain-containing protein</fullName>
    </recommendedName>
</protein>
<accession>A0A0A0JWF3</accession>
<dbReference type="Proteomes" id="UP000030013">
    <property type="component" value="Unassembled WGS sequence"/>
</dbReference>
<evidence type="ECO:0000313" key="3">
    <source>
        <dbReference type="Proteomes" id="UP000030013"/>
    </source>
</evidence>
<name>A0A0A0JWF3_9MICO</name>
<sequence length="130" mass="13411">MRARTVVGAVLAAGLAAGVTPQAAASELDNPSALCGDGNTVTVVYTHPSLGWTKPLTRATSTHGGCASAWATGHMTSAAITKQCSEVLSRFFPFAPYGYLIENQGDCIRVMGALSRGELDPGPVDPFPFG</sequence>
<keyword evidence="3" id="KW-1185">Reference proteome</keyword>
<evidence type="ECO:0000256" key="1">
    <source>
        <dbReference type="SAM" id="SignalP"/>
    </source>
</evidence>